<name>A0A0A9DBE7_ARUDO</name>
<evidence type="ECO:0000313" key="1">
    <source>
        <dbReference type="EMBL" id="JAD81062.1"/>
    </source>
</evidence>
<sequence>MQSGLTASAVQNLVFCGFGNRRASGQGSWVGRRSGSRSKNLRHQGLTWLSLRVLTGDEEERQNRRLPQASG</sequence>
<organism evidence="1">
    <name type="scientific">Arundo donax</name>
    <name type="common">Giant reed</name>
    <name type="synonym">Donax arundinaceus</name>
    <dbReference type="NCBI Taxonomy" id="35708"/>
    <lineage>
        <taxon>Eukaryota</taxon>
        <taxon>Viridiplantae</taxon>
        <taxon>Streptophyta</taxon>
        <taxon>Embryophyta</taxon>
        <taxon>Tracheophyta</taxon>
        <taxon>Spermatophyta</taxon>
        <taxon>Magnoliopsida</taxon>
        <taxon>Liliopsida</taxon>
        <taxon>Poales</taxon>
        <taxon>Poaceae</taxon>
        <taxon>PACMAD clade</taxon>
        <taxon>Arundinoideae</taxon>
        <taxon>Arundineae</taxon>
        <taxon>Arundo</taxon>
    </lineage>
</organism>
<accession>A0A0A9DBE7</accession>
<dbReference type="AlphaFoldDB" id="A0A0A9DBE7"/>
<protein>
    <submittedName>
        <fullName evidence="1">Uncharacterized protein</fullName>
    </submittedName>
</protein>
<proteinExistence type="predicted"/>
<dbReference type="EMBL" id="GBRH01216833">
    <property type="protein sequence ID" value="JAD81062.1"/>
    <property type="molecule type" value="Transcribed_RNA"/>
</dbReference>
<reference evidence="1" key="2">
    <citation type="journal article" date="2015" name="Data Brief">
        <title>Shoot transcriptome of the giant reed, Arundo donax.</title>
        <authorList>
            <person name="Barrero R.A."/>
            <person name="Guerrero F.D."/>
            <person name="Moolhuijzen P."/>
            <person name="Goolsby J.A."/>
            <person name="Tidwell J."/>
            <person name="Bellgard S.E."/>
            <person name="Bellgard M.I."/>
        </authorList>
    </citation>
    <scope>NUCLEOTIDE SEQUENCE</scope>
    <source>
        <tissue evidence="1">Shoot tissue taken approximately 20 cm above the soil surface</tissue>
    </source>
</reference>
<reference evidence="1" key="1">
    <citation type="submission" date="2014-09" db="EMBL/GenBank/DDBJ databases">
        <authorList>
            <person name="Magalhaes I.L.F."/>
            <person name="Oliveira U."/>
            <person name="Santos F.R."/>
            <person name="Vidigal T.H.D.A."/>
            <person name="Brescovit A.D."/>
            <person name="Santos A.J."/>
        </authorList>
    </citation>
    <scope>NUCLEOTIDE SEQUENCE</scope>
    <source>
        <tissue evidence="1">Shoot tissue taken approximately 20 cm above the soil surface</tissue>
    </source>
</reference>